<comment type="caution">
    <text evidence="12">The sequence shown here is derived from an EMBL/GenBank/DDBJ whole genome shotgun (WGS) entry which is preliminary data.</text>
</comment>
<dbReference type="InterPro" id="IPR052035">
    <property type="entry name" value="ZnF_BED_domain_contain"/>
</dbReference>
<evidence type="ECO:0000313" key="12">
    <source>
        <dbReference type="EMBL" id="KAL3386698.1"/>
    </source>
</evidence>
<evidence type="ECO:0000313" key="13">
    <source>
        <dbReference type="Proteomes" id="UP001627154"/>
    </source>
</evidence>
<comment type="subcellular location">
    <subcellularLocation>
        <location evidence="1">Nucleus</location>
    </subcellularLocation>
</comment>
<dbReference type="PANTHER" id="PTHR46481:SF10">
    <property type="entry name" value="ZINC FINGER BED DOMAIN-CONTAINING PROTEIN 39"/>
    <property type="match status" value="1"/>
</dbReference>
<feature type="domain" description="BED-type" evidence="11">
    <location>
        <begin position="157"/>
        <end position="208"/>
    </location>
</feature>
<sequence length="771" mass="87725">MRDERTQPEGLGRVLAVVDRTCLAGEEEDQWPKMEVAGSIVQAMVATEAGPDSRPAVKGECMSEFNICPNFLMELKVLALIYRWPSRASHRVRGTPVISEADALRKTRIGCFRSIQRFHFADEVKALRGKRNLSKRSHLSRLCPFYDRDGLLRVCVPKKSPVWQYFEEFDKKTEAKCTICQNVVQMSGNTTNLRMHLERHHNIIVKASVKRNAEESTSQLHVKSSEENVEESCAHSSVEPSSSLSKQPKVTTAFDKQMMFKSGSKASECDQKLMRMIVDCNLPVHIVDKESLRDFIRSLNAHYAPPGRKKMTELIEKKYAYLSAKLKNTLSALDAVSITTDIWTDTLNTQSYLGLSAHFTEDNEFKTAMIGVHALNNSHTSDNIQVWIEEILNEWNLKNTQIMAVIADGAANIKSALKACFGAPKVLHCFAHILNLVVTGAISSESLITDLLKKVKNVVTFFKHSVNAADALKKETPLKLKQSCETRWNSTYYMIQRYLKVHDYVIKILCNTKSAPPVISADEVDILQEMTSLLEPFEYATKLVSGEKYVTISKVIPLIFEMKTGMDTYEPTTLQCSKLKNELIEQFNTRFKSTEDISIIAQATILDPRFKKVPFSDHDACSRAIQKISDTLYIENLVDRTPFHSEKIDRPTDKSTGGYWTHYKKKAQQTNEQMNPEDVHLNELQHYLMMPTEDFDTCNPLVFWSKYNNSPLGKYAKKLLSVVATSVPCERIFSKAGRILTEDRNRLSPKHFKEFLFSSSIDRDNWDFCNS</sequence>
<evidence type="ECO:0000256" key="8">
    <source>
        <dbReference type="ARBA" id="ARBA00023242"/>
    </source>
</evidence>
<keyword evidence="5" id="KW-0805">Transcription regulation</keyword>
<evidence type="ECO:0000256" key="4">
    <source>
        <dbReference type="ARBA" id="ARBA00022833"/>
    </source>
</evidence>
<dbReference type="Pfam" id="PF05699">
    <property type="entry name" value="Dimer_Tnp_hAT"/>
    <property type="match status" value="1"/>
</dbReference>
<organism evidence="12 13">
    <name type="scientific">Trichogramma kaykai</name>
    <dbReference type="NCBI Taxonomy" id="54128"/>
    <lineage>
        <taxon>Eukaryota</taxon>
        <taxon>Metazoa</taxon>
        <taxon>Ecdysozoa</taxon>
        <taxon>Arthropoda</taxon>
        <taxon>Hexapoda</taxon>
        <taxon>Insecta</taxon>
        <taxon>Pterygota</taxon>
        <taxon>Neoptera</taxon>
        <taxon>Endopterygota</taxon>
        <taxon>Hymenoptera</taxon>
        <taxon>Apocrita</taxon>
        <taxon>Proctotrupomorpha</taxon>
        <taxon>Chalcidoidea</taxon>
        <taxon>Trichogrammatidae</taxon>
        <taxon>Trichogramma</taxon>
    </lineage>
</organism>
<evidence type="ECO:0000256" key="2">
    <source>
        <dbReference type="ARBA" id="ARBA00022723"/>
    </source>
</evidence>
<dbReference type="PANTHER" id="PTHR46481">
    <property type="entry name" value="ZINC FINGER BED DOMAIN-CONTAINING PROTEIN 4"/>
    <property type="match status" value="1"/>
</dbReference>
<evidence type="ECO:0000259" key="11">
    <source>
        <dbReference type="PROSITE" id="PS50808"/>
    </source>
</evidence>
<evidence type="ECO:0000256" key="3">
    <source>
        <dbReference type="ARBA" id="ARBA00022771"/>
    </source>
</evidence>
<evidence type="ECO:0000256" key="7">
    <source>
        <dbReference type="ARBA" id="ARBA00023163"/>
    </source>
</evidence>
<gene>
    <name evidence="12" type="ORF">TKK_017892</name>
</gene>
<dbReference type="GO" id="GO:0008270">
    <property type="term" value="F:zinc ion binding"/>
    <property type="evidence" value="ECO:0007669"/>
    <property type="project" value="UniProtKB-KW"/>
</dbReference>
<dbReference type="Pfam" id="PF02892">
    <property type="entry name" value="zf-BED"/>
    <property type="match status" value="1"/>
</dbReference>
<keyword evidence="4" id="KW-0862">Zinc</keyword>
<keyword evidence="2" id="KW-0479">Metal-binding</keyword>
<dbReference type="AlphaFoldDB" id="A0ABD2W1A3"/>
<dbReference type="SMART" id="SM00614">
    <property type="entry name" value="ZnF_BED"/>
    <property type="match status" value="1"/>
</dbReference>
<dbReference type="Proteomes" id="UP001627154">
    <property type="component" value="Unassembled WGS sequence"/>
</dbReference>
<reference evidence="12 13" key="1">
    <citation type="journal article" date="2024" name="bioRxiv">
        <title>A reference genome for Trichogramma kaykai: A tiny desert-dwelling parasitoid wasp with competing sex-ratio distorters.</title>
        <authorList>
            <person name="Culotta J."/>
            <person name="Lindsey A.R."/>
        </authorList>
    </citation>
    <scope>NUCLEOTIDE SEQUENCE [LARGE SCALE GENOMIC DNA]</scope>
    <source>
        <strain evidence="12 13">KSX58</strain>
    </source>
</reference>
<feature type="region of interest" description="Disordered" evidence="10">
    <location>
        <begin position="215"/>
        <end position="248"/>
    </location>
</feature>
<dbReference type="PROSITE" id="PS50808">
    <property type="entry name" value="ZF_BED"/>
    <property type="match status" value="1"/>
</dbReference>
<dbReference type="GO" id="GO:0003677">
    <property type="term" value="F:DNA binding"/>
    <property type="evidence" value="ECO:0007669"/>
    <property type="project" value="UniProtKB-KW"/>
</dbReference>
<dbReference type="InterPro" id="IPR008906">
    <property type="entry name" value="HATC_C_dom"/>
</dbReference>
<dbReference type="EMBL" id="JBJJXI010000145">
    <property type="protein sequence ID" value="KAL3386698.1"/>
    <property type="molecule type" value="Genomic_DNA"/>
</dbReference>
<dbReference type="InterPro" id="IPR036236">
    <property type="entry name" value="Znf_C2H2_sf"/>
</dbReference>
<keyword evidence="13" id="KW-1185">Reference proteome</keyword>
<dbReference type="SUPFAM" id="SSF57667">
    <property type="entry name" value="beta-beta-alpha zinc fingers"/>
    <property type="match status" value="1"/>
</dbReference>
<keyword evidence="6" id="KW-0238">DNA-binding</keyword>
<proteinExistence type="predicted"/>
<dbReference type="GO" id="GO:0009791">
    <property type="term" value="P:post-embryonic development"/>
    <property type="evidence" value="ECO:0007669"/>
    <property type="project" value="UniProtKB-ARBA"/>
</dbReference>
<feature type="compositionally biased region" description="Polar residues" evidence="10">
    <location>
        <begin position="234"/>
        <end position="248"/>
    </location>
</feature>
<evidence type="ECO:0000256" key="9">
    <source>
        <dbReference type="PROSITE-ProRule" id="PRU00027"/>
    </source>
</evidence>
<keyword evidence="8" id="KW-0539">Nucleus</keyword>
<accession>A0ABD2W1A3</accession>
<evidence type="ECO:0000256" key="1">
    <source>
        <dbReference type="ARBA" id="ARBA00004123"/>
    </source>
</evidence>
<protein>
    <recommendedName>
        <fullName evidence="11">BED-type domain-containing protein</fullName>
    </recommendedName>
</protein>
<evidence type="ECO:0000256" key="10">
    <source>
        <dbReference type="SAM" id="MobiDB-lite"/>
    </source>
</evidence>
<dbReference type="SUPFAM" id="SSF53098">
    <property type="entry name" value="Ribonuclease H-like"/>
    <property type="match status" value="1"/>
</dbReference>
<dbReference type="InterPro" id="IPR012337">
    <property type="entry name" value="RNaseH-like_sf"/>
</dbReference>
<evidence type="ECO:0000256" key="5">
    <source>
        <dbReference type="ARBA" id="ARBA00023015"/>
    </source>
</evidence>
<name>A0ABD2W1A3_9HYME</name>
<keyword evidence="3 9" id="KW-0863">Zinc-finger</keyword>
<keyword evidence="7" id="KW-0804">Transcription</keyword>
<evidence type="ECO:0000256" key="6">
    <source>
        <dbReference type="ARBA" id="ARBA00023125"/>
    </source>
</evidence>
<dbReference type="InterPro" id="IPR003656">
    <property type="entry name" value="Znf_BED"/>
</dbReference>
<dbReference type="GO" id="GO:0005634">
    <property type="term" value="C:nucleus"/>
    <property type="evidence" value="ECO:0007669"/>
    <property type="project" value="UniProtKB-SubCell"/>
</dbReference>